<accession>A0ABD5Z0K0</accession>
<evidence type="ECO:0000259" key="2">
    <source>
        <dbReference type="Pfam" id="PF23336"/>
    </source>
</evidence>
<comment type="caution">
    <text evidence="3">The sequence shown here is derived from an EMBL/GenBank/DDBJ whole genome shotgun (WGS) entry which is preliminary data.</text>
</comment>
<feature type="domain" description="Transcriptional regulator TbsP-like C-terminal" evidence="2">
    <location>
        <begin position="144"/>
        <end position="264"/>
    </location>
</feature>
<evidence type="ECO:0000313" key="4">
    <source>
        <dbReference type="Proteomes" id="UP001596447"/>
    </source>
</evidence>
<dbReference type="Pfam" id="PF23336">
    <property type="entry name" value="HTH_TbsP_C"/>
    <property type="match status" value="1"/>
</dbReference>
<dbReference type="RefSeq" id="WP_279528645.1">
    <property type="nucleotide sequence ID" value="NZ_CP122312.1"/>
</dbReference>
<name>A0ABD5Z0K0_9EURY</name>
<organism evidence="3 4">
    <name type="scientific">Halospeciosus flavus</name>
    <dbReference type="NCBI Taxonomy" id="3032283"/>
    <lineage>
        <taxon>Archaea</taxon>
        <taxon>Methanobacteriati</taxon>
        <taxon>Methanobacteriota</taxon>
        <taxon>Stenosarchaea group</taxon>
        <taxon>Halobacteria</taxon>
        <taxon>Halobacteriales</taxon>
        <taxon>Halobacteriaceae</taxon>
        <taxon>Halospeciosus</taxon>
    </lineage>
</organism>
<protein>
    <submittedName>
        <fullName evidence="3">Transcriptional regulator TbsP</fullName>
    </submittedName>
</protein>
<feature type="domain" description="Transcriptional regulator TbsP N-terminal" evidence="1">
    <location>
        <begin position="3"/>
        <end position="143"/>
    </location>
</feature>
<dbReference type="EMBL" id="JBHTAR010000011">
    <property type="protein sequence ID" value="MFC7198686.1"/>
    <property type="molecule type" value="Genomic_DNA"/>
</dbReference>
<dbReference type="Pfam" id="PF19138">
    <property type="entry name" value="TbsP_N"/>
    <property type="match status" value="1"/>
</dbReference>
<proteinExistence type="predicted"/>
<keyword evidence="4" id="KW-1185">Reference proteome</keyword>
<evidence type="ECO:0000259" key="1">
    <source>
        <dbReference type="Pfam" id="PF19138"/>
    </source>
</evidence>
<dbReference type="Proteomes" id="UP001596447">
    <property type="component" value="Unassembled WGS sequence"/>
</dbReference>
<evidence type="ECO:0000313" key="3">
    <source>
        <dbReference type="EMBL" id="MFC7198686.1"/>
    </source>
</evidence>
<dbReference type="InterPro" id="IPR056163">
    <property type="entry name" value="TbsP_C"/>
</dbReference>
<dbReference type="AlphaFoldDB" id="A0ABD5Z0K0"/>
<sequence length="270" mass="29471">MEDTLLGTTVDDVLGELFDGDHEEIFVVNPTDETIERVVETAMDDEPRIRMLADERRLKDAMDDFLVASDTAELLEDGQLAMRTVEDASRSSLLVTEDETVALVDAGDHVGGIVASDADFADTAYDAVVEDWESADEFDLDTPALSRIRQALDDETGPEVEEDFETALASLETARGDGDSLDEVTISLLTAAKNRVLFYDISEWGEEVGVASKATFSRKKSSLEDVGLLETEKVPMDVGRPRLRLTLGDERLEGASMTEVVNTAESLLAS</sequence>
<dbReference type="NCBIfam" id="NF047393">
    <property type="entry name" value="TransRegTbspHalo"/>
    <property type="match status" value="1"/>
</dbReference>
<reference evidence="3 4" key="1">
    <citation type="journal article" date="2019" name="Int. J. Syst. Evol. Microbiol.">
        <title>The Global Catalogue of Microorganisms (GCM) 10K type strain sequencing project: providing services to taxonomists for standard genome sequencing and annotation.</title>
        <authorList>
            <consortium name="The Broad Institute Genomics Platform"/>
            <consortium name="The Broad Institute Genome Sequencing Center for Infectious Disease"/>
            <person name="Wu L."/>
            <person name="Ma J."/>
        </authorList>
    </citation>
    <scope>NUCLEOTIDE SEQUENCE [LARGE SCALE GENOMIC DNA]</scope>
    <source>
        <strain evidence="3 4">XZGYJ-43</strain>
    </source>
</reference>
<dbReference type="InterPro" id="IPR043859">
    <property type="entry name" value="TbsP-like_N"/>
</dbReference>
<gene>
    <name evidence="3" type="primary">tbsP</name>
    <name evidence="3" type="ORF">ACFQJ9_04515</name>
</gene>